<feature type="binding site" evidence="7">
    <location>
        <position position="27"/>
    </location>
    <ligand>
        <name>3-phosphoshikimate</name>
        <dbReference type="ChEBI" id="CHEBI:145989"/>
    </ligand>
</feature>
<dbReference type="PIRSF" id="PIRSF000505">
    <property type="entry name" value="EPSPS"/>
    <property type="match status" value="1"/>
</dbReference>
<reference evidence="9 10" key="1">
    <citation type="submission" date="2017-08" db="EMBL/GenBank/DDBJ databases">
        <title>The whole genome shortgun sequences of strain Leeuwenhoekiella nanhaiensis G18 from the South China Sea.</title>
        <authorList>
            <person name="Liu Q."/>
        </authorList>
    </citation>
    <scope>NUCLEOTIDE SEQUENCE [LARGE SCALE GENOMIC DNA]</scope>
    <source>
        <strain evidence="9 10">G18</strain>
    </source>
</reference>
<dbReference type="Proteomes" id="UP000229433">
    <property type="component" value="Unassembled WGS sequence"/>
</dbReference>
<feature type="binding site" evidence="7">
    <location>
        <position position="172"/>
    </location>
    <ligand>
        <name>3-phosphoshikimate</name>
        <dbReference type="ChEBI" id="CHEBI:145989"/>
    </ligand>
</feature>
<comment type="subcellular location">
    <subcellularLocation>
        <location evidence="7">Cytoplasm</location>
    </subcellularLocation>
</comment>
<dbReference type="GO" id="GO:0008652">
    <property type="term" value="P:amino acid biosynthetic process"/>
    <property type="evidence" value="ECO:0007669"/>
    <property type="project" value="UniProtKB-KW"/>
</dbReference>
<evidence type="ECO:0000256" key="1">
    <source>
        <dbReference type="ARBA" id="ARBA00004811"/>
    </source>
</evidence>
<comment type="pathway">
    <text evidence="1 7">Metabolic intermediate biosynthesis; chorismate biosynthesis; chorismate from D-erythrose 4-phosphate and phosphoenolpyruvate: step 6/7.</text>
</comment>
<comment type="function">
    <text evidence="7">Catalyzes the transfer of the enolpyruvyl moiety of phosphoenolpyruvate (PEP) to the 5-hydroxyl of shikimate-3-phosphate (S3P) to produce enolpyruvyl shikimate-3-phosphate and inorganic phosphate.</text>
</comment>
<feature type="binding site" evidence="7">
    <location>
        <position position="144"/>
    </location>
    <ligand>
        <name>3-phosphoshikimate</name>
        <dbReference type="ChEBI" id="CHEBI:145989"/>
    </ligand>
</feature>
<dbReference type="UniPathway" id="UPA00053">
    <property type="reaction ID" value="UER00089"/>
</dbReference>
<dbReference type="InterPro" id="IPR023193">
    <property type="entry name" value="EPSP_synthase_CS"/>
</dbReference>
<keyword evidence="4 7" id="KW-0808">Transferase</keyword>
<dbReference type="InterPro" id="IPR006264">
    <property type="entry name" value="EPSP_synthase"/>
</dbReference>
<dbReference type="InterPro" id="IPR001986">
    <property type="entry name" value="Enolpyruvate_Tfrase_dom"/>
</dbReference>
<feature type="binding site" evidence="7">
    <location>
        <position position="290"/>
    </location>
    <ligand>
        <name>3-phosphoshikimate</name>
        <dbReference type="ChEBI" id="CHEBI:145989"/>
    </ligand>
</feature>
<dbReference type="CDD" id="cd01556">
    <property type="entry name" value="EPSP_synthase"/>
    <property type="match status" value="1"/>
</dbReference>
<comment type="caution">
    <text evidence="9">The sequence shown here is derived from an EMBL/GenBank/DDBJ whole genome shotgun (WGS) entry which is preliminary data.</text>
</comment>
<protein>
    <recommendedName>
        <fullName evidence="7">3-phosphoshikimate 1-carboxyvinyltransferase</fullName>
        <ecNumber evidence="7">2.5.1.19</ecNumber>
    </recommendedName>
    <alternativeName>
        <fullName evidence="7">5-enolpyruvylshikimate-3-phosphate synthase</fullName>
        <shortName evidence="7">EPSP synthase</shortName>
        <shortName evidence="7">EPSPS</shortName>
    </alternativeName>
</protein>
<comment type="caution">
    <text evidence="7">Lacks conserved residue(s) required for the propagation of feature annotation.</text>
</comment>
<evidence type="ECO:0000256" key="2">
    <source>
        <dbReference type="ARBA" id="ARBA00009948"/>
    </source>
</evidence>
<feature type="binding site" evidence="7">
    <location>
        <position position="146"/>
    </location>
    <ligand>
        <name>3-phosphoshikimate</name>
        <dbReference type="ChEBI" id="CHEBI:145989"/>
    </ligand>
</feature>
<keyword evidence="10" id="KW-1185">Reference proteome</keyword>
<dbReference type="HAMAP" id="MF_00210">
    <property type="entry name" value="EPSP_synth"/>
    <property type="match status" value="1"/>
</dbReference>
<feature type="binding site" evidence="7">
    <location>
        <position position="146"/>
    </location>
    <ligand>
        <name>phosphoenolpyruvate</name>
        <dbReference type="ChEBI" id="CHEBI:58702"/>
    </ligand>
</feature>
<sequence>MILKLQQKQPNLNGTVRITGSKSESNRLLLLQALFGNFEIKNLSNSEDSDMMQQALASTEKTVDIHHAGTAMRFLTAYFAAYEGRETILTGSSRMQERPIGLLVDALNSLGADITYLKNEGFAPLLIKGKKLDQNKVALEANVSSQYISALMMVGASLPNGIEIELIGKITSVPYIEMTRSLLTQLGIESTFEGQIINIKPAASVDISEMVVESDWSSASYYYSLAALCDSAALKLSSYKKNSLQGDSALAEIYTELGVETTYLDTEILLKKTQGPKSQSVAFDLANSPDIAQTIAVTCYGLGIGCDLTGLHTLKIKETDRLEALKAELTKLGAEISVTNDSLHLKPGTNYREDVTIKTYQDHRMAMAFAPMALRVPIVFEDAEVVNKSYPDYWDDLKSLGFEIKEL</sequence>
<evidence type="ECO:0000256" key="4">
    <source>
        <dbReference type="ARBA" id="ARBA00022679"/>
    </source>
</evidence>
<feature type="active site" description="Proton acceptor" evidence="7">
    <location>
        <position position="290"/>
    </location>
</feature>
<evidence type="ECO:0000256" key="3">
    <source>
        <dbReference type="ARBA" id="ARBA00022605"/>
    </source>
</evidence>
<feature type="binding site" evidence="7">
    <location>
        <position position="388"/>
    </location>
    <ligand>
        <name>phosphoenolpyruvate</name>
        <dbReference type="ChEBI" id="CHEBI:58702"/>
    </ligand>
</feature>
<feature type="binding site" evidence="7">
    <location>
        <position position="321"/>
    </location>
    <ligand>
        <name>phosphoenolpyruvate</name>
        <dbReference type="ChEBI" id="CHEBI:58702"/>
    </ligand>
</feature>
<accession>A0A2G1VWY2</accession>
<dbReference type="AlphaFoldDB" id="A0A2G1VWY2"/>
<organism evidence="9 10">
    <name type="scientific">Leeuwenhoekiella nanhaiensis</name>
    <dbReference type="NCBI Taxonomy" id="1655491"/>
    <lineage>
        <taxon>Bacteria</taxon>
        <taxon>Pseudomonadati</taxon>
        <taxon>Bacteroidota</taxon>
        <taxon>Flavobacteriia</taxon>
        <taxon>Flavobacteriales</taxon>
        <taxon>Flavobacteriaceae</taxon>
        <taxon>Leeuwenhoekiella</taxon>
    </lineage>
</organism>
<keyword evidence="3 7" id="KW-0028">Amino-acid biosynthesis</keyword>
<evidence type="ECO:0000259" key="8">
    <source>
        <dbReference type="Pfam" id="PF00275"/>
    </source>
</evidence>
<evidence type="ECO:0000256" key="6">
    <source>
        <dbReference type="ARBA" id="ARBA00044633"/>
    </source>
</evidence>
<dbReference type="GO" id="GO:0003866">
    <property type="term" value="F:3-phosphoshikimate 1-carboxyvinyltransferase activity"/>
    <property type="evidence" value="ECO:0007669"/>
    <property type="project" value="UniProtKB-UniRule"/>
</dbReference>
<feature type="binding site" evidence="7">
    <location>
        <position position="145"/>
    </location>
    <ligand>
        <name>3-phosphoshikimate</name>
        <dbReference type="ChEBI" id="CHEBI:145989"/>
    </ligand>
</feature>
<dbReference type="RefSeq" id="WP_099644781.1">
    <property type="nucleotide sequence ID" value="NZ_KZ319287.1"/>
</dbReference>
<comment type="subunit">
    <text evidence="7">Monomer.</text>
</comment>
<evidence type="ECO:0000313" key="10">
    <source>
        <dbReference type="Proteomes" id="UP000229433"/>
    </source>
</evidence>
<dbReference type="EC" id="2.5.1.19" evidence="7"/>
<evidence type="ECO:0000313" key="9">
    <source>
        <dbReference type="EMBL" id="PHQ31241.1"/>
    </source>
</evidence>
<proteinExistence type="inferred from homology"/>
<dbReference type="Pfam" id="PF00275">
    <property type="entry name" value="EPSP_synthase"/>
    <property type="match status" value="1"/>
</dbReference>
<dbReference type="SUPFAM" id="SSF55205">
    <property type="entry name" value="EPT/RTPC-like"/>
    <property type="match status" value="1"/>
</dbReference>
<dbReference type="InterPro" id="IPR013792">
    <property type="entry name" value="RNA3'P_cycl/enolpyr_Trfase_a/b"/>
</dbReference>
<dbReference type="GO" id="GO:0005737">
    <property type="term" value="C:cytoplasm"/>
    <property type="evidence" value="ECO:0007669"/>
    <property type="project" value="UniProtKB-SubCell"/>
</dbReference>
<comment type="similarity">
    <text evidence="2 7">Belongs to the EPSP synthase family.</text>
</comment>
<feature type="binding site" evidence="7">
    <location>
        <position position="69"/>
    </location>
    <ligand>
        <name>phosphoenolpyruvate</name>
        <dbReference type="ChEBI" id="CHEBI:58702"/>
    </ligand>
</feature>
<dbReference type="Gene3D" id="3.65.10.10">
    <property type="entry name" value="Enolpyruvate transferase domain"/>
    <property type="match status" value="2"/>
</dbReference>
<keyword evidence="7" id="KW-0963">Cytoplasm</keyword>
<feature type="binding site" evidence="7">
    <location>
        <position position="22"/>
    </location>
    <ligand>
        <name>phosphoenolpyruvate</name>
        <dbReference type="ChEBI" id="CHEBI:58702"/>
    </ligand>
</feature>
<feature type="binding site" evidence="7">
    <location>
        <position position="317"/>
    </location>
    <ligand>
        <name>3-phosphoshikimate</name>
        <dbReference type="ChEBI" id="CHEBI:145989"/>
    </ligand>
</feature>
<dbReference type="EMBL" id="NQXA01000001">
    <property type="protein sequence ID" value="PHQ31241.1"/>
    <property type="molecule type" value="Genomic_DNA"/>
</dbReference>
<feature type="binding site" evidence="7">
    <location>
        <position position="98"/>
    </location>
    <ligand>
        <name>phosphoenolpyruvate</name>
        <dbReference type="ChEBI" id="CHEBI:58702"/>
    </ligand>
</feature>
<dbReference type="GO" id="GO:0009423">
    <property type="term" value="P:chorismate biosynthetic process"/>
    <property type="evidence" value="ECO:0007669"/>
    <property type="project" value="UniProtKB-UniRule"/>
</dbReference>
<dbReference type="InterPro" id="IPR036968">
    <property type="entry name" value="Enolpyruvate_Tfrase_sf"/>
</dbReference>
<dbReference type="PROSITE" id="PS00885">
    <property type="entry name" value="EPSP_SYNTHASE_2"/>
    <property type="match status" value="1"/>
</dbReference>
<gene>
    <name evidence="7" type="primary">aroA</name>
    <name evidence="9" type="ORF">CJ305_03210</name>
</gene>
<dbReference type="GO" id="GO:0009073">
    <property type="term" value="P:aromatic amino acid family biosynthetic process"/>
    <property type="evidence" value="ECO:0007669"/>
    <property type="project" value="UniProtKB-KW"/>
</dbReference>
<feature type="binding site" evidence="7">
    <location>
        <position position="364"/>
    </location>
    <ligand>
        <name>phosphoenolpyruvate</name>
        <dbReference type="ChEBI" id="CHEBI:58702"/>
    </ligand>
</feature>
<dbReference type="PANTHER" id="PTHR21090">
    <property type="entry name" value="AROM/DEHYDROQUINATE SYNTHASE"/>
    <property type="match status" value="1"/>
</dbReference>
<feature type="binding site" evidence="7">
    <location>
        <position position="22"/>
    </location>
    <ligand>
        <name>3-phosphoshikimate</name>
        <dbReference type="ChEBI" id="CHEBI:145989"/>
    </ligand>
</feature>
<comment type="catalytic activity">
    <reaction evidence="6">
        <text>3-phosphoshikimate + phosphoenolpyruvate = 5-O-(1-carboxyvinyl)-3-phosphoshikimate + phosphate</text>
        <dbReference type="Rhea" id="RHEA:21256"/>
        <dbReference type="ChEBI" id="CHEBI:43474"/>
        <dbReference type="ChEBI" id="CHEBI:57701"/>
        <dbReference type="ChEBI" id="CHEBI:58702"/>
        <dbReference type="ChEBI" id="CHEBI:145989"/>
        <dbReference type="EC" id="2.5.1.19"/>
    </reaction>
    <physiologicalReaction direction="left-to-right" evidence="6">
        <dbReference type="Rhea" id="RHEA:21257"/>
    </physiologicalReaction>
</comment>
<dbReference type="PANTHER" id="PTHR21090:SF5">
    <property type="entry name" value="PENTAFUNCTIONAL AROM POLYPEPTIDE"/>
    <property type="match status" value="1"/>
</dbReference>
<feature type="binding site" evidence="7">
    <location>
        <position position="23"/>
    </location>
    <ligand>
        <name>3-phosphoshikimate</name>
        <dbReference type="ChEBI" id="CHEBI:145989"/>
    </ligand>
</feature>
<evidence type="ECO:0000256" key="7">
    <source>
        <dbReference type="HAMAP-Rule" id="MF_00210"/>
    </source>
</evidence>
<evidence type="ECO:0000256" key="5">
    <source>
        <dbReference type="ARBA" id="ARBA00023141"/>
    </source>
</evidence>
<keyword evidence="5 7" id="KW-0057">Aromatic amino acid biosynthesis</keyword>
<dbReference type="OrthoDB" id="9809920at2"/>
<feature type="domain" description="Enolpyruvate transferase" evidence="8">
    <location>
        <begin position="56"/>
        <end position="397"/>
    </location>
</feature>
<name>A0A2G1VWY2_9FLAO</name>